<feature type="signal peptide" evidence="2">
    <location>
        <begin position="1"/>
        <end position="23"/>
    </location>
</feature>
<dbReference type="InterPro" id="IPR027385">
    <property type="entry name" value="Beta-barrel_OMP"/>
</dbReference>
<feature type="domain" description="Outer membrane protein beta-barrel" evidence="3">
    <location>
        <begin position="8"/>
        <end position="176"/>
    </location>
</feature>
<protein>
    <recommendedName>
        <fullName evidence="3">Outer membrane protein beta-barrel domain-containing protein</fullName>
    </recommendedName>
</protein>
<feature type="chain" id="PRO_5041410342" description="Outer membrane protein beta-barrel domain-containing protein" evidence="2">
    <location>
        <begin position="24"/>
        <end position="176"/>
    </location>
</feature>
<accession>A0AA37KNK8</accession>
<dbReference type="OMA" id="PFVRYYY"/>
<dbReference type="EMBL" id="BQOL01000001">
    <property type="protein sequence ID" value="GKI18199.1"/>
    <property type="molecule type" value="Genomic_DNA"/>
</dbReference>
<dbReference type="InterPro" id="IPR036709">
    <property type="entry name" value="Autotransporte_beta_dom_sf"/>
</dbReference>
<dbReference type="RefSeq" id="WP_014774729.1">
    <property type="nucleotide sequence ID" value="NZ_AP025581.1"/>
</dbReference>
<gene>
    <name evidence="4" type="ORF">CE91St16_11070</name>
</gene>
<comment type="caution">
    <text evidence="4">The sequence shown here is derived from an EMBL/GenBank/DDBJ whole genome shotgun (WGS) entry which is preliminary data.</text>
</comment>
<evidence type="ECO:0000313" key="5">
    <source>
        <dbReference type="Proteomes" id="UP001055105"/>
    </source>
</evidence>
<proteinExistence type="predicted"/>
<dbReference type="AlphaFoldDB" id="A0AA37KNK8"/>
<evidence type="ECO:0000256" key="1">
    <source>
        <dbReference type="ARBA" id="ARBA00022729"/>
    </source>
</evidence>
<dbReference type="Proteomes" id="UP001055105">
    <property type="component" value="Unassembled WGS sequence"/>
</dbReference>
<evidence type="ECO:0000313" key="4">
    <source>
        <dbReference type="EMBL" id="GKI18199.1"/>
    </source>
</evidence>
<evidence type="ECO:0000256" key="2">
    <source>
        <dbReference type="SAM" id="SignalP"/>
    </source>
</evidence>
<reference evidence="4" key="1">
    <citation type="submission" date="2022-01" db="EMBL/GenBank/DDBJ databases">
        <title>Novel bile acid biosynthetic pathways are enriched in the microbiome of centenarians.</title>
        <authorList>
            <person name="Sato Y."/>
            <person name="Atarashi K."/>
            <person name="Plichta R.D."/>
            <person name="Arai Y."/>
            <person name="Sasajima S."/>
            <person name="Kearney M.S."/>
            <person name="Suda W."/>
            <person name="Takeshita K."/>
            <person name="Sasaki T."/>
            <person name="Okamoto S."/>
            <person name="Skelly N.A."/>
            <person name="Okamura Y."/>
            <person name="Vlamakis H."/>
            <person name="Li Y."/>
            <person name="Tanoue T."/>
            <person name="Takei H."/>
            <person name="Nittono H."/>
            <person name="Narushima S."/>
            <person name="Irie J."/>
            <person name="Itoh H."/>
            <person name="Moriya K."/>
            <person name="Sugiura Y."/>
            <person name="Suematsu M."/>
            <person name="Moritoki N."/>
            <person name="Shibata S."/>
            <person name="Littman R.D."/>
            <person name="Fischbach A.M."/>
            <person name="Uwamino Y."/>
            <person name="Inoue T."/>
            <person name="Honda A."/>
            <person name="Hattori M."/>
            <person name="Murai T."/>
            <person name="Xavier J.R."/>
            <person name="Hirose N."/>
            <person name="Honda K."/>
        </authorList>
    </citation>
    <scope>NUCLEOTIDE SEQUENCE</scope>
    <source>
        <strain evidence="4">CE91-St16</strain>
    </source>
</reference>
<dbReference type="Gene3D" id="2.40.128.130">
    <property type="entry name" value="Autotransporter beta-domain"/>
    <property type="match status" value="1"/>
</dbReference>
<name>A0AA37KNK8_9BACT</name>
<organism evidence="4 5">
    <name type="scientific">Alistipes finegoldii</name>
    <dbReference type="NCBI Taxonomy" id="214856"/>
    <lineage>
        <taxon>Bacteria</taxon>
        <taxon>Pseudomonadati</taxon>
        <taxon>Bacteroidota</taxon>
        <taxon>Bacteroidia</taxon>
        <taxon>Bacteroidales</taxon>
        <taxon>Rikenellaceae</taxon>
        <taxon>Alistipes</taxon>
    </lineage>
</organism>
<evidence type="ECO:0000259" key="3">
    <source>
        <dbReference type="Pfam" id="PF13505"/>
    </source>
</evidence>
<keyword evidence="1 2" id="KW-0732">Signal</keyword>
<dbReference type="SUPFAM" id="SSF56925">
    <property type="entry name" value="OMPA-like"/>
    <property type="match status" value="1"/>
</dbReference>
<sequence>MKKIIIVLLAAAASFTAADKASAQEKGLWIGGKLGYWHDKTEGVKTDSFSIAPEAGYDFNKRWSVGVALGYEYLKVKDGGSANVFTASPYARYKYYNKGILSLFLDGGVGFACCDHEGFQAGITPGLSVKINEHFSFLTQVGFLGYRKDYFNGGSGEAFGLKLSSSDLKFGFYYKF</sequence>
<dbReference type="InterPro" id="IPR011250">
    <property type="entry name" value="OMP/PagP_B-barrel"/>
</dbReference>
<dbReference type="Pfam" id="PF13505">
    <property type="entry name" value="OMP_b-brl"/>
    <property type="match status" value="1"/>
</dbReference>